<feature type="region of interest" description="Disordered" evidence="5">
    <location>
        <begin position="982"/>
        <end position="1003"/>
    </location>
</feature>
<feature type="compositionally biased region" description="Gly residues" evidence="5">
    <location>
        <begin position="1057"/>
        <end position="1068"/>
    </location>
</feature>
<feature type="repeat" description="WD" evidence="4">
    <location>
        <begin position="1763"/>
        <end position="1802"/>
    </location>
</feature>
<dbReference type="PROSITE" id="PS50082">
    <property type="entry name" value="WD_REPEATS_2"/>
    <property type="match status" value="2"/>
</dbReference>
<evidence type="ECO:0000259" key="6">
    <source>
        <dbReference type="PROSITE" id="PS50197"/>
    </source>
</evidence>
<dbReference type="SUPFAM" id="SSF50978">
    <property type="entry name" value="WD40 repeat-like"/>
    <property type="match status" value="1"/>
</dbReference>
<feature type="region of interest" description="Disordered" evidence="5">
    <location>
        <begin position="1018"/>
        <end position="1086"/>
    </location>
</feature>
<dbReference type="InterPro" id="IPR011009">
    <property type="entry name" value="Kinase-like_dom_sf"/>
</dbReference>
<feature type="compositionally biased region" description="Acidic residues" evidence="5">
    <location>
        <begin position="1025"/>
        <end position="1055"/>
    </location>
</feature>
<dbReference type="GO" id="GO:0035973">
    <property type="term" value="P:aggrephagy"/>
    <property type="evidence" value="ECO:0007669"/>
    <property type="project" value="TreeGrafter"/>
</dbReference>
<keyword evidence="3" id="KW-0677">Repeat</keyword>
<evidence type="ECO:0000256" key="4">
    <source>
        <dbReference type="PROSITE-ProRule" id="PRU00221"/>
    </source>
</evidence>
<dbReference type="SUPFAM" id="SSF81837">
    <property type="entry name" value="BEACH domain"/>
    <property type="match status" value="1"/>
</dbReference>
<evidence type="ECO:0000313" key="8">
    <source>
        <dbReference type="Proteomes" id="UP000828390"/>
    </source>
</evidence>
<comment type="subcellular location">
    <subcellularLocation>
        <location evidence="1">Cytoplasmic vesicle</location>
        <location evidence="1">Autophagosome</location>
    </subcellularLocation>
</comment>
<dbReference type="Gene3D" id="2.130.10.10">
    <property type="entry name" value="YVTN repeat-like/Quinoprotein amine dehydrogenase"/>
    <property type="match status" value="2"/>
</dbReference>
<evidence type="ECO:0000256" key="3">
    <source>
        <dbReference type="ARBA" id="ARBA00022737"/>
    </source>
</evidence>
<evidence type="ECO:0000256" key="5">
    <source>
        <dbReference type="SAM" id="MobiDB-lite"/>
    </source>
</evidence>
<dbReference type="GO" id="GO:0035014">
    <property type="term" value="F:phosphatidylinositol 3-kinase regulator activity"/>
    <property type="evidence" value="ECO:0007669"/>
    <property type="project" value="TreeGrafter"/>
</dbReference>
<dbReference type="PROSITE" id="PS50197">
    <property type="entry name" value="BEACH"/>
    <property type="match status" value="1"/>
</dbReference>
<feature type="region of interest" description="Disordered" evidence="5">
    <location>
        <begin position="1181"/>
        <end position="1213"/>
    </location>
</feature>
<feature type="domain" description="BEACH" evidence="6">
    <location>
        <begin position="361"/>
        <end position="630"/>
    </location>
</feature>
<dbReference type="OrthoDB" id="29306at2759"/>
<dbReference type="EMBL" id="JAIWYP010000003">
    <property type="protein sequence ID" value="KAH3845168.1"/>
    <property type="molecule type" value="Genomic_DNA"/>
</dbReference>
<dbReference type="InterPro" id="IPR036322">
    <property type="entry name" value="WD40_repeat_dom_sf"/>
</dbReference>
<dbReference type="PANTHER" id="PTHR44662">
    <property type="entry name" value="WD REPEAT-CONTAINING PROTEIN 81"/>
    <property type="match status" value="1"/>
</dbReference>
<dbReference type="SMART" id="SM01026">
    <property type="entry name" value="Beach"/>
    <property type="match status" value="1"/>
</dbReference>
<dbReference type="SUPFAM" id="SSF56112">
    <property type="entry name" value="Protein kinase-like (PK-like)"/>
    <property type="match status" value="1"/>
</dbReference>
<protein>
    <recommendedName>
        <fullName evidence="6">BEACH domain-containing protein</fullName>
    </recommendedName>
</protein>
<sequence length="2012" mass="227141">MSGDSLLRDVLFIPKHHQKRVSPSRFICLVHDDWLRSLRQGILQDCPKSVLIGSDDASLLLAPSHESLPKHWARVSIKIVHKNDTLCKRLHSGPFYNTSPVKSCFEHLKQTARDNFRNLWAEAHLRYGRYDHETVKETEEKFTHIMQSYLRRLRPEVYISIPSQSHDSEHLPSNQPGHHDNPLRNNAIATIAVIETKSTFYIVQPYIAYSLWDLVSYSPAVFEHSHAKPLFILYQILQSMGHFHNLGVGVGKLTLDNVRIDEKLWVYCTHPHSASFQIYKDPGHNTDSLSSTAAINKNKSEDDFAATTVQMDDVSIGSVLSESISLSTSDIDSLAFRQSSHKSEGDSHLAEALNVMDEFRVLSIDINNLGAITQDWVNHKMSNFRYLMYLNFLAGRRLGDPNHHPVLPWVMDFSSAHSGLRDLRMSKFRLNKGDSQLDFTFTSMTGVGEDSEHVPHHISDVLSDITYYVYKARRTPKHLLCVYVRSKWVPNEYPSSIERMYQWTPDECIPEFFTDPSIFSSIHEDLPSLELPWWCSSPVEFVEKHISMLESKQVSSEIHHWIDTTFGYKLSGTSAEESKNVHLRLVDGHTKIQNHGVLQLFQHPHPHQLHGHKTLSLLPVRVIKSGMRSLSNASSTDSQFVRDPDFDTIKLPEYFDPTAALEHFEALHSFTLNASSGLPPNTNRGKTREKKFSDLHDHMRTIWQDMQNFACVMCEIFLVPQVLVQGRGTSLRDRYNMIGRLYAKNRHKIPRVIQTAVVILLRLNEFSELASDDKQMGNGLLFEYPMVNSLGLPPPTPAQLLQTSCDVIPFPPYFSDLFDILNKIKTIDLEVNSEMNSTKSRVDKIKAEKVLMRKKVEILETYLRTNHGKLTKEGFELLLPYIKELFGNSVTTVQASWAILSHVGQELGPKALSKHLLPFLSHVFNGEETTPKHMKLYHRSFLVQLLQNLGLETFLPNFSTLLVEAVAGYKNFVVLPDNLQDDTEEGDEEMFPNGDGNDVDQSTVLNDDDAVEVHEPIEQNLDAITEGEDDDVRPDQQDTEDTDPPYADDLDDIVDPGEGGYSGEGNNSGEGDFTSFPSMGHHNLSVDSLSTDQLSQLSENEVGTDDAGGSGSLDCASVHSVSHILNLSEDSSGRYLTNEDISTEKREKNGHFVRFEQEEPDFELDDKSKDIEIQMDQSKETTIQMDQSEPEQKIQTDQLKTRKNEEEIDADSESKSVFNMIRSETDEFRQIHQSQTINICDVAAESIKWLSHRLGPLLSAKYLSKNLVRMLALCYLGDEQIIVLQENNADLPKSTRQVQGDLNAHKVLECLNYVACLYGEHVILIQYIPCIIDLIHVAKKRLTIRAEAGLVAAVVLLRDVIPLLSDKTFLQMLQDTVLMEALRPIIKLVSTSSISFPSGPVVRSLILYKIIDVLYIIGLRLGFEMTREKMTRTLQLFFLPFEQVYSPENPILTSGSVDILKESGNISEKGLMESGSVDDSFLQIKMDAYTQQYMIGSPVRLAAKGSPSDHMMRKSKNLRSNYSLTDTHISDDRDDAVDGKSASEELLQTEFRQTYTPELALAAYIPLTSVFGSHHMEESLPNDDLIRKLCAQFDSALYTDNENIDSESCEEHTKADNAPAVKGDLGSNVAIVGNQICLQDSAELETIPDTLHLRKHFQHRGILRIDPDDTKSTEMEQKTQRHLKGNWLAYWEHELGLNERDTLFNFKQIKLQIFQGHKNSIRSLTRLDSENSFISASKDTTVKLWSIQNFGDGNGRCRCQYTYGDHKKSVFSVAYLENLRLVASCDSTVHIWDPFMGETVRQLESSRYSPVIALCPLPSPSNMVVTATTDNTLRFLDVRASRYAHEYKCVIGSHGAIRSLTTSSDGAWVMVGFSSGVISVLSTHTGMLQGSFKAHDGEILQMKGYNKTCFLSTAFDLTMKMWSVEGASFKEVCSFKGQTEPIHCVGFYRNQIVSATTSNKIGVHTSVDNQANFSSTKLRSEVFKGVLTCMEILPLNRTLLLGADNGLIRLLC</sequence>
<dbReference type="FunFam" id="1.10.1540.10:FF:000003">
    <property type="entry name" value="WD repeat-containing protein 81 isoform X1"/>
    <property type="match status" value="1"/>
</dbReference>
<keyword evidence="8" id="KW-1185">Reference proteome</keyword>
<proteinExistence type="predicted"/>
<comment type="caution">
    <text evidence="7">The sequence shown here is derived from an EMBL/GenBank/DDBJ whole genome shotgun (WGS) entry which is preliminary data.</text>
</comment>
<dbReference type="Pfam" id="PF02138">
    <property type="entry name" value="Beach"/>
    <property type="match status" value="1"/>
</dbReference>
<dbReference type="PANTHER" id="PTHR44662:SF1">
    <property type="entry name" value="WD REPEAT-CONTAINING PROTEIN 81"/>
    <property type="match status" value="1"/>
</dbReference>
<feature type="repeat" description="WD" evidence="4">
    <location>
        <begin position="1714"/>
        <end position="1749"/>
    </location>
</feature>
<reference evidence="7" key="2">
    <citation type="submission" date="2020-11" db="EMBL/GenBank/DDBJ databases">
        <authorList>
            <person name="McCartney M.A."/>
            <person name="Auch B."/>
            <person name="Kono T."/>
            <person name="Mallez S."/>
            <person name="Becker A."/>
            <person name="Gohl D.M."/>
            <person name="Silverstein K.A.T."/>
            <person name="Koren S."/>
            <person name="Bechman K.B."/>
            <person name="Herman A."/>
            <person name="Abrahante J.E."/>
            <person name="Garbe J."/>
        </authorList>
    </citation>
    <scope>NUCLEOTIDE SEQUENCE</scope>
    <source>
        <strain evidence="7">Duluth1</strain>
        <tissue evidence="7">Whole animal</tissue>
    </source>
</reference>
<dbReference type="InterPro" id="IPR036372">
    <property type="entry name" value="BEACH_dom_sf"/>
</dbReference>
<dbReference type="Proteomes" id="UP000828390">
    <property type="component" value="Unassembled WGS sequence"/>
</dbReference>
<evidence type="ECO:0000256" key="1">
    <source>
        <dbReference type="ARBA" id="ARBA00004419"/>
    </source>
</evidence>
<keyword evidence="2 4" id="KW-0853">WD repeat</keyword>
<feature type="compositionally biased region" description="Basic and acidic residues" evidence="5">
    <location>
        <begin position="1190"/>
        <end position="1205"/>
    </location>
</feature>
<gene>
    <name evidence="7" type="ORF">DPMN_087441</name>
</gene>
<dbReference type="InterPro" id="IPR001680">
    <property type="entry name" value="WD40_rpt"/>
</dbReference>
<dbReference type="CDD" id="cd06071">
    <property type="entry name" value="Beach"/>
    <property type="match status" value="1"/>
</dbReference>
<dbReference type="InterPro" id="IPR000409">
    <property type="entry name" value="BEACH_dom"/>
</dbReference>
<dbReference type="GO" id="GO:0005739">
    <property type="term" value="C:mitochondrion"/>
    <property type="evidence" value="ECO:0007669"/>
    <property type="project" value="TreeGrafter"/>
</dbReference>
<dbReference type="SMART" id="SM00320">
    <property type="entry name" value="WD40"/>
    <property type="match status" value="6"/>
</dbReference>
<dbReference type="GO" id="GO:0005776">
    <property type="term" value="C:autophagosome"/>
    <property type="evidence" value="ECO:0007669"/>
    <property type="project" value="UniProtKB-SubCell"/>
</dbReference>
<dbReference type="Gene3D" id="1.10.1540.10">
    <property type="entry name" value="BEACH domain"/>
    <property type="match status" value="1"/>
</dbReference>
<evidence type="ECO:0000256" key="2">
    <source>
        <dbReference type="ARBA" id="ARBA00022574"/>
    </source>
</evidence>
<dbReference type="InterPro" id="IPR015943">
    <property type="entry name" value="WD40/YVTN_repeat-like_dom_sf"/>
</dbReference>
<reference evidence="7" key="1">
    <citation type="journal article" date="2019" name="bioRxiv">
        <title>The Genome of the Zebra Mussel, Dreissena polymorpha: A Resource for Invasive Species Research.</title>
        <authorList>
            <person name="McCartney M.A."/>
            <person name="Auch B."/>
            <person name="Kono T."/>
            <person name="Mallez S."/>
            <person name="Zhang Y."/>
            <person name="Obille A."/>
            <person name="Becker A."/>
            <person name="Abrahante J.E."/>
            <person name="Garbe J."/>
            <person name="Badalamenti J.P."/>
            <person name="Herman A."/>
            <person name="Mangelson H."/>
            <person name="Liachko I."/>
            <person name="Sullivan S."/>
            <person name="Sone E.D."/>
            <person name="Koren S."/>
            <person name="Silverstein K.A.T."/>
            <person name="Beckman K.B."/>
            <person name="Gohl D.M."/>
        </authorList>
    </citation>
    <scope>NUCLEOTIDE SEQUENCE</scope>
    <source>
        <strain evidence="7">Duluth1</strain>
        <tissue evidence="7">Whole animal</tissue>
    </source>
</reference>
<organism evidence="7 8">
    <name type="scientific">Dreissena polymorpha</name>
    <name type="common">Zebra mussel</name>
    <name type="synonym">Mytilus polymorpha</name>
    <dbReference type="NCBI Taxonomy" id="45954"/>
    <lineage>
        <taxon>Eukaryota</taxon>
        <taxon>Metazoa</taxon>
        <taxon>Spiralia</taxon>
        <taxon>Lophotrochozoa</taxon>
        <taxon>Mollusca</taxon>
        <taxon>Bivalvia</taxon>
        <taxon>Autobranchia</taxon>
        <taxon>Heteroconchia</taxon>
        <taxon>Euheterodonta</taxon>
        <taxon>Imparidentia</taxon>
        <taxon>Neoheterodontei</taxon>
        <taxon>Myida</taxon>
        <taxon>Dreissenoidea</taxon>
        <taxon>Dreissenidae</taxon>
        <taxon>Dreissena</taxon>
    </lineage>
</organism>
<accession>A0A9D4KS91</accession>
<dbReference type="Pfam" id="PF00400">
    <property type="entry name" value="WD40"/>
    <property type="match status" value="2"/>
</dbReference>
<evidence type="ECO:0000313" key="7">
    <source>
        <dbReference type="EMBL" id="KAH3845168.1"/>
    </source>
</evidence>
<dbReference type="PROSITE" id="PS50294">
    <property type="entry name" value="WD_REPEATS_REGION"/>
    <property type="match status" value="1"/>
</dbReference>
<name>A0A9D4KS91_DREPO</name>
<dbReference type="InterPro" id="IPR052651">
    <property type="entry name" value="WDR81"/>
</dbReference>